<feature type="coiled-coil region" evidence="2">
    <location>
        <begin position="104"/>
        <end position="176"/>
    </location>
</feature>
<evidence type="ECO:0000259" key="5">
    <source>
        <dbReference type="Pfam" id="PF25989"/>
    </source>
</evidence>
<sequence>MKKGLIFSSLAVAMVALISWKNLSASQQAFEVEVSTATEGFLAETVLASGNFIFNEQINIRPQVSGRVQTLYVEEGDMVQQGELLLQLDPEAFEAETEKAQAEVTARQIAIEAAKETLSNLEKQWQRQSRLLTQGLQQQEVVDDLLNQVNLARIQVRAAQANLEQAHATLKFVQDQLAKTSFIAPMSGLVSSLDIKQGETVIAGTTNIVGSDLMTIADPSVILAEIRVDEADIATIALGQQVEIYAAAWPKQPFTGKITQIGTSAKHHGQNPGLSFSVKVLLESSELPVFPGMSCRAEIITAVGEQTTNIPIAAVQHEQNKPYVWVVENNSVVRKNVALGMASDTEQAIATGLAAGEQIVVGPTRTMSQLQSDSKISIREKS</sequence>
<dbReference type="InterPro" id="IPR006143">
    <property type="entry name" value="RND_pump_MFP"/>
</dbReference>
<gene>
    <name evidence="7" type="primary">mdtA_1</name>
    <name evidence="7" type="ORF">MACH26_10410</name>
</gene>
<dbReference type="InterPro" id="IPR058625">
    <property type="entry name" value="MdtA-like_BSH"/>
</dbReference>
<protein>
    <submittedName>
        <fullName evidence="7">MexE family multidrug efflux RND transporter periplasmic adaptor subunit</fullName>
    </submittedName>
</protein>
<evidence type="ECO:0000256" key="2">
    <source>
        <dbReference type="SAM" id="Coils"/>
    </source>
</evidence>
<dbReference type="AlphaFoldDB" id="A0AA48I419"/>
<organism evidence="7 8">
    <name type="scientific">Planctobacterium marinum</name>
    <dbReference type="NCBI Taxonomy" id="1631968"/>
    <lineage>
        <taxon>Bacteria</taxon>
        <taxon>Pseudomonadati</taxon>
        <taxon>Pseudomonadota</taxon>
        <taxon>Gammaproteobacteria</taxon>
        <taxon>Alteromonadales</taxon>
        <taxon>Alteromonadaceae</taxon>
        <taxon>Planctobacterium</taxon>
    </lineage>
</organism>
<dbReference type="RefSeq" id="WP_338291497.1">
    <property type="nucleotide sequence ID" value="NZ_AP027272.1"/>
</dbReference>
<feature type="chain" id="PRO_5041286420" evidence="3">
    <location>
        <begin position="25"/>
        <end position="382"/>
    </location>
</feature>
<evidence type="ECO:0000259" key="4">
    <source>
        <dbReference type="Pfam" id="PF25917"/>
    </source>
</evidence>
<keyword evidence="3" id="KW-0732">Signal</keyword>
<dbReference type="Pfam" id="PF25989">
    <property type="entry name" value="YknX_C"/>
    <property type="match status" value="1"/>
</dbReference>
<evidence type="ECO:0000256" key="3">
    <source>
        <dbReference type="SAM" id="SignalP"/>
    </source>
</evidence>
<feature type="signal peptide" evidence="3">
    <location>
        <begin position="1"/>
        <end position="24"/>
    </location>
</feature>
<dbReference type="PANTHER" id="PTHR30469:SF33">
    <property type="entry name" value="SLR1207 PROTEIN"/>
    <property type="match status" value="1"/>
</dbReference>
<comment type="similarity">
    <text evidence="1">Belongs to the membrane fusion protein (MFP) (TC 8.A.1) family.</text>
</comment>
<evidence type="ECO:0000313" key="7">
    <source>
        <dbReference type="EMBL" id="BDX05520.1"/>
    </source>
</evidence>
<dbReference type="Gene3D" id="1.10.287.470">
    <property type="entry name" value="Helix hairpin bin"/>
    <property type="match status" value="1"/>
</dbReference>
<dbReference type="NCBIfam" id="TIGR01730">
    <property type="entry name" value="RND_mfp"/>
    <property type="match status" value="1"/>
</dbReference>
<dbReference type="InterPro" id="IPR058637">
    <property type="entry name" value="YknX-like_C"/>
</dbReference>
<evidence type="ECO:0000313" key="8">
    <source>
        <dbReference type="Proteomes" id="UP001333710"/>
    </source>
</evidence>
<dbReference type="Gene3D" id="2.40.30.170">
    <property type="match status" value="1"/>
</dbReference>
<dbReference type="Pfam" id="PF25917">
    <property type="entry name" value="BSH_RND"/>
    <property type="match status" value="1"/>
</dbReference>
<evidence type="ECO:0000256" key="1">
    <source>
        <dbReference type="ARBA" id="ARBA00009477"/>
    </source>
</evidence>
<dbReference type="GO" id="GO:1990281">
    <property type="term" value="C:efflux pump complex"/>
    <property type="evidence" value="ECO:0007669"/>
    <property type="project" value="TreeGrafter"/>
</dbReference>
<dbReference type="InterPro" id="IPR058636">
    <property type="entry name" value="Beta-barrel_YknX"/>
</dbReference>
<dbReference type="GO" id="GO:0015562">
    <property type="term" value="F:efflux transmembrane transporter activity"/>
    <property type="evidence" value="ECO:0007669"/>
    <property type="project" value="InterPro"/>
</dbReference>
<dbReference type="Gene3D" id="2.40.420.20">
    <property type="match status" value="1"/>
</dbReference>
<feature type="domain" description="Multidrug resistance protein MdtA-like barrel-sandwich hybrid" evidence="4">
    <location>
        <begin position="56"/>
        <end position="207"/>
    </location>
</feature>
<reference evidence="7" key="1">
    <citation type="submission" date="2023-01" db="EMBL/GenBank/DDBJ databases">
        <title>Complete genome sequence of Planctobacterium marinum strain Dej080120_11.</title>
        <authorList>
            <person name="Ueki S."/>
            <person name="Maruyama F."/>
        </authorList>
    </citation>
    <scope>NUCLEOTIDE SEQUENCE</scope>
    <source>
        <strain evidence="7">Dej080120_11</strain>
    </source>
</reference>
<proteinExistence type="inferred from homology"/>
<accession>A0AA48I419</accession>
<feature type="domain" description="YknX-like beta-barrel" evidence="6">
    <location>
        <begin position="227"/>
        <end position="299"/>
    </location>
</feature>
<keyword evidence="2" id="KW-0175">Coiled coil</keyword>
<dbReference type="Pfam" id="PF25990">
    <property type="entry name" value="Beta-barrel_YknX"/>
    <property type="match status" value="1"/>
</dbReference>
<evidence type="ECO:0000259" key="6">
    <source>
        <dbReference type="Pfam" id="PF25990"/>
    </source>
</evidence>
<dbReference type="SUPFAM" id="SSF111369">
    <property type="entry name" value="HlyD-like secretion proteins"/>
    <property type="match status" value="1"/>
</dbReference>
<dbReference type="Gene3D" id="2.40.50.100">
    <property type="match status" value="1"/>
</dbReference>
<dbReference type="PANTHER" id="PTHR30469">
    <property type="entry name" value="MULTIDRUG RESISTANCE PROTEIN MDTA"/>
    <property type="match status" value="1"/>
</dbReference>
<feature type="domain" description="YknX-like C-terminal permuted SH3-like" evidence="5">
    <location>
        <begin position="308"/>
        <end position="368"/>
    </location>
</feature>
<keyword evidence="8" id="KW-1185">Reference proteome</keyword>
<dbReference type="KEGG" id="pmaw:MACH26_10410"/>
<name>A0AA48I419_9ALTE</name>
<dbReference type="EMBL" id="AP027272">
    <property type="protein sequence ID" value="BDX05520.1"/>
    <property type="molecule type" value="Genomic_DNA"/>
</dbReference>
<dbReference type="Proteomes" id="UP001333710">
    <property type="component" value="Chromosome"/>
</dbReference>